<organism evidence="1">
    <name type="scientific">marine sediment metagenome</name>
    <dbReference type="NCBI Taxonomy" id="412755"/>
    <lineage>
        <taxon>unclassified sequences</taxon>
        <taxon>metagenomes</taxon>
        <taxon>ecological metagenomes</taxon>
    </lineage>
</organism>
<gene>
    <name evidence="1" type="ORF">LCGC14_0960780</name>
</gene>
<evidence type="ECO:0000313" key="1">
    <source>
        <dbReference type="EMBL" id="KKN17932.1"/>
    </source>
</evidence>
<protein>
    <submittedName>
        <fullName evidence="1">Uncharacterized protein</fullName>
    </submittedName>
</protein>
<proteinExistence type="predicted"/>
<dbReference type="AlphaFoldDB" id="A0A0F9P0N8"/>
<comment type="caution">
    <text evidence="1">The sequence shown here is derived from an EMBL/GenBank/DDBJ whole genome shotgun (WGS) entry which is preliminary data.</text>
</comment>
<reference evidence="1" key="1">
    <citation type="journal article" date="2015" name="Nature">
        <title>Complex archaea that bridge the gap between prokaryotes and eukaryotes.</title>
        <authorList>
            <person name="Spang A."/>
            <person name="Saw J.H."/>
            <person name="Jorgensen S.L."/>
            <person name="Zaremba-Niedzwiedzka K."/>
            <person name="Martijn J."/>
            <person name="Lind A.E."/>
            <person name="van Eijk R."/>
            <person name="Schleper C."/>
            <person name="Guy L."/>
            <person name="Ettema T.J."/>
        </authorList>
    </citation>
    <scope>NUCLEOTIDE SEQUENCE</scope>
</reference>
<name>A0A0F9P0N8_9ZZZZ</name>
<sequence length="69" mass="7612">MPGKTYTHPLITAHHEINRLKAINADLLAALEDIVKGEGPYSRDQLEHCSNTVDSMKETARAAIAKARQ</sequence>
<dbReference type="EMBL" id="LAZR01003474">
    <property type="protein sequence ID" value="KKN17932.1"/>
    <property type="molecule type" value="Genomic_DNA"/>
</dbReference>
<accession>A0A0F9P0N8</accession>